<dbReference type="Proteomes" id="UP000232722">
    <property type="component" value="Unassembled WGS sequence"/>
</dbReference>
<organism evidence="1 3">
    <name type="scientific">Rhizophagus irregularis</name>
    <dbReference type="NCBI Taxonomy" id="588596"/>
    <lineage>
        <taxon>Eukaryota</taxon>
        <taxon>Fungi</taxon>
        <taxon>Fungi incertae sedis</taxon>
        <taxon>Mucoromycota</taxon>
        <taxon>Glomeromycotina</taxon>
        <taxon>Glomeromycetes</taxon>
        <taxon>Glomerales</taxon>
        <taxon>Glomeraceae</taxon>
        <taxon>Rhizophagus</taxon>
    </lineage>
</organism>
<evidence type="ECO:0000313" key="3">
    <source>
        <dbReference type="Proteomes" id="UP000232722"/>
    </source>
</evidence>
<dbReference type="EMBL" id="LLXJ01000608">
    <property type="protein sequence ID" value="PKC07752.1"/>
    <property type="molecule type" value="Genomic_DNA"/>
</dbReference>
<sequence>MKKHRQVNVSLISPGELVEALHYGPYSRYWWHLLSDLNKDSNETVYLPIRVQQKSKIILNEHEFIVTIVAGNKENNNFLPGYLCQSENIVEIANDPTNAISEVYFKIFETKTRYSGVQIMGWNDENIIKELCKDVFFVPRLISLEQIKIFVYGVGYSSRTDWFYAGLGYKSSLLYKYHGNTMVLFISKIEETKCILEIHQNQKCKRIIEGESPIDVWKNSDLIKKFNGNQLFGIDNHMIQSLNQKQKVPTCSPQEWDNYSNMKSLFNFHLRRRTIANINWHQLFVKWKKQESPLIELNNELQKIYPVDYQFSSRELGAWKTFLRAAGAHDVTPWTYETSQYQFWSNSSCPKQDYALLTQLYQMGILVENSTQTFWQCFNHALKDNKKNFDGKRRILSIIADDFTYDELQENLGVGRHTILESRKYTRTNGHGAPVLNKPTFHRTKFVPEQLKQFELFFSTKEHVNMSSYKTDHKSGLPVLYLQDHKQALWNQFHEKYPNGMKRTSFMTQLNGKRFVYKENLGGLCSECNECGYQVFANIEELININITNLLLRQLNVSQNGIAVHNSCLSHCLRHAFGDCEEIHSNTCINCKNLFIFFKNLKKHLPLDQHENLDGYQKQLIAFMSHHARKIYLNAQLPAILSQLDDDEALMIVDYKMRINPKKARETKDEWFGKHTKQDAWFTASSLHGVLETLEKKPKYITIISDNGGHYHNTELMIILSHWKEWYDVCINKWIFLEAGEAKSTIDSHHAQITHAIKRYVKLGYKIASGEDIEMAIKGLSGTHVANLQPNREQEAGYIYARPLPKFGELNKFSPNKIQKIVKNRIIVKPDPIISEHSNPQKSWNIPKIDHQDTDTIESLENQMNELKITDVDSINETEIDLERKSWEIFISGWALQQNQKTREPVKRIPIHVKNLLEIMFHAGTANPRKKMTAAEMRSELLQRVQEGEIDENEVPKESTIANWITSFSRGWKHAMALQAMEAAEHSSIEETEKLSQN</sequence>
<evidence type="ECO:0008006" key="4">
    <source>
        <dbReference type="Google" id="ProtNLM"/>
    </source>
</evidence>
<dbReference type="EMBL" id="LLXJ01001542">
    <property type="protein sequence ID" value="PKC01680.1"/>
    <property type="molecule type" value="Genomic_DNA"/>
</dbReference>
<accession>A0A2N0P4D7</accession>
<dbReference type="VEuPathDB" id="FungiDB:FUN_018397"/>
<proteinExistence type="predicted"/>
<evidence type="ECO:0000313" key="1">
    <source>
        <dbReference type="EMBL" id="PKC01680.1"/>
    </source>
</evidence>
<reference evidence="1 3" key="1">
    <citation type="submission" date="2016-04" db="EMBL/GenBank/DDBJ databases">
        <title>Genome analyses suggest a sexual origin of heterokaryosis in a supposedly ancient asexual fungus.</title>
        <authorList>
            <person name="Ropars J."/>
            <person name="Sedzielewska K."/>
            <person name="Noel J."/>
            <person name="Charron P."/>
            <person name="Farinelli L."/>
            <person name="Marton T."/>
            <person name="Kruger M."/>
            <person name="Pelin A."/>
            <person name="Brachmann A."/>
            <person name="Corradi N."/>
        </authorList>
    </citation>
    <scope>NUCLEOTIDE SEQUENCE [LARGE SCALE GENOMIC DNA]</scope>
    <source>
        <strain evidence="1 3">A5</strain>
    </source>
</reference>
<gene>
    <name evidence="2" type="ORF">RhiirA5_417798</name>
    <name evidence="1" type="ORF">RhiirA5_426307</name>
</gene>
<evidence type="ECO:0000313" key="2">
    <source>
        <dbReference type="EMBL" id="PKC07752.1"/>
    </source>
</evidence>
<dbReference type="VEuPathDB" id="FungiDB:RhiirA1_404167"/>
<dbReference type="VEuPathDB" id="FungiDB:RhiirFUN_022785"/>
<reference evidence="1 3" key="2">
    <citation type="submission" date="2017-09" db="EMBL/GenBank/DDBJ databases">
        <title>Extensive intraspecific genome diversity in a model arbuscular mycorrhizal fungus.</title>
        <authorList>
            <person name="Chen E.C."/>
            <person name="Morin E."/>
            <person name="Beaudet D."/>
            <person name="Noel J."/>
            <person name="Ndikumana S."/>
            <person name="Charron P."/>
            <person name="St-Onge C."/>
            <person name="Giorgi J."/>
            <person name="Grigoriev I.V."/>
            <person name="Roux C."/>
            <person name="Martin F.M."/>
            <person name="Corradi N."/>
        </authorList>
    </citation>
    <scope>NUCLEOTIDE SEQUENCE [LARGE SCALE GENOMIC DNA]</scope>
    <source>
        <strain evidence="1 3">A5</strain>
    </source>
</reference>
<comment type="caution">
    <text evidence="1">The sequence shown here is derived from an EMBL/GenBank/DDBJ whole genome shotgun (WGS) entry which is preliminary data.</text>
</comment>
<name>A0A2N0P4D7_9GLOM</name>
<dbReference type="VEuPathDB" id="FungiDB:RhiirA1_477603"/>
<protein>
    <recommendedName>
        <fullName evidence="4">C2H2-type domain-containing protein</fullName>
    </recommendedName>
</protein>
<dbReference type="AlphaFoldDB" id="A0A2N0P4D7"/>